<dbReference type="InParanoid" id="A0A2P5E8Z3"/>
<dbReference type="EMBL" id="JXTC01000204">
    <property type="protein sequence ID" value="PON82013.1"/>
    <property type="molecule type" value="Genomic_DNA"/>
</dbReference>
<organism evidence="1 2">
    <name type="scientific">Trema orientale</name>
    <name type="common">Charcoal tree</name>
    <name type="synonym">Celtis orientalis</name>
    <dbReference type="NCBI Taxonomy" id="63057"/>
    <lineage>
        <taxon>Eukaryota</taxon>
        <taxon>Viridiplantae</taxon>
        <taxon>Streptophyta</taxon>
        <taxon>Embryophyta</taxon>
        <taxon>Tracheophyta</taxon>
        <taxon>Spermatophyta</taxon>
        <taxon>Magnoliopsida</taxon>
        <taxon>eudicotyledons</taxon>
        <taxon>Gunneridae</taxon>
        <taxon>Pentapetalae</taxon>
        <taxon>rosids</taxon>
        <taxon>fabids</taxon>
        <taxon>Rosales</taxon>
        <taxon>Cannabaceae</taxon>
        <taxon>Trema</taxon>
    </lineage>
</organism>
<sequence length="84" mass="9373">MEVFVSPIFGIELSSSRGQQLQWYRDLYCPERASSASSIGALDDNDDDSAALTTRKTPTTRYRAKFQGGSFSSLDSLEEFLLIK</sequence>
<comment type="caution">
    <text evidence="1">The sequence shown here is derived from an EMBL/GenBank/DDBJ whole genome shotgun (WGS) entry which is preliminary data.</text>
</comment>
<evidence type="ECO:0000313" key="2">
    <source>
        <dbReference type="Proteomes" id="UP000237000"/>
    </source>
</evidence>
<proteinExistence type="predicted"/>
<accession>A0A2P5E8Z3</accession>
<evidence type="ECO:0000313" key="1">
    <source>
        <dbReference type="EMBL" id="PON82013.1"/>
    </source>
</evidence>
<name>A0A2P5E8Z3_TREOI</name>
<protein>
    <submittedName>
        <fullName evidence="1">Uncharacterized protein</fullName>
    </submittedName>
</protein>
<gene>
    <name evidence="1" type="ORF">TorRG33x02_222310</name>
</gene>
<dbReference type="AlphaFoldDB" id="A0A2P5E8Z3"/>
<dbReference type="OrthoDB" id="10575172at2759"/>
<keyword evidence="2" id="KW-1185">Reference proteome</keyword>
<reference evidence="2" key="1">
    <citation type="submission" date="2016-06" db="EMBL/GenBank/DDBJ databases">
        <title>Parallel loss of symbiosis genes in relatives of nitrogen-fixing non-legume Parasponia.</title>
        <authorList>
            <person name="Van Velzen R."/>
            <person name="Holmer R."/>
            <person name="Bu F."/>
            <person name="Rutten L."/>
            <person name="Van Zeijl A."/>
            <person name="Liu W."/>
            <person name="Santuari L."/>
            <person name="Cao Q."/>
            <person name="Sharma T."/>
            <person name="Shen D."/>
            <person name="Roswanjaya Y."/>
            <person name="Wardhani T."/>
            <person name="Kalhor M.S."/>
            <person name="Jansen J."/>
            <person name="Van den Hoogen J."/>
            <person name="Gungor B."/>
            <person name="Hartog M."/>
            <person name="Hontelez J."/>
            <person name="Verver J."/>
            <person name="Yang W.-C."/>
            <person name="Schijlen E."/>
            <person name="Repin R."/>
            <person name="Schilthuizen M."/>
            <person name="Schranz E."/>
            <person name="Heidstra R."/>
            <person name="Miyata K."/>
            <person name="Fedorova E."/>
            <person name="Kohlen W."/>
            <person name="Bisseling T."/>
            <person name="Smit S."/>
            <person name="Geurts R."/>
        </authorList>
    </citation>
    <scope>NUCLEOTIDE SEQUENCE [LARGE SCALE GENOMIC DNA]</scope>
    <source>
        <strain evidence="2">cv. RG33-2</strain>
    </source>
</reference>
<dbReference type="Proteomes" id="UP000237000">
    <property type="component" value="Unassembled WGS sequence"/>
</dbReference>